<dbReference type="EMBL" id="AODQ01000014">
    <property type="protein sequence ID" value="EMR03933.1"/>
    <property type="molecule type" value="Genomic_DNA"/>
</dbReference>
<dbReference type="AlphaFoldDB" id="M7N5M7"/>
<reference evidence="1 2" key="1">
    <citation type="journal article" date="2013" name="Genome Announc.">
        <title>Draft Genome Sequence of Cesiribacter andamanensis Strain AMV16T, Isolated from a Soil Sample from a Mud Volcano in the Andaman Islands, India.</title>
        <authorList>
            <person name="Shivaji S."/>
            <person name="Ara S."/>
            <person name="Begum Z."/>
            <person name="Srinivas T.N."/>
            <person name="Singh A."/>
            <person name="Kumar Pinnaka A."/>
        </authorList>
    </citation>
    <scope>NUCLEOTIDE SEQUENCE [LARGE SCALE GENOMIC DNA]</scope>
    <source>
        <strain evidence="1 2">AMV16</strain>
    </source>
</reference>
<dbReference type="eggNOG" id="ENOG5033DY9">
    <property type="taxonomic scope" value="Bacteria"/>
</dbReference>
<sequence>MVQEILVCILFLLALTYIGRLLYTSFRPARGGCARGCSSCALDIGKLEKELENRQAGVK</sequence>
<protein>
    <recommendedName>
        <fullName evidence="3">Virus attachment protein p12 family protein</fullName>
    </recommendedName>
</protein>
<gene>
    <name evidence="1" type="ORF">ADICEAN_00900</name>
</gene>
<dbReference type="Proteomes" id="UP000011910">
    <property type="component" value="Unassembled WGS sequence"/>
</dbReference>
<evidence type="ECO:0000313" key="2">
    <source>
        <dbReference type="Proteomes" id="UP000011910"/>
    </source>
</evidence>
<dbReference type="STRING" id="1279009.ADICEAN_00900"/>
<accession>M7N5M7</accession>
<evidence type="ECO:0000313" key="1">
    <source>
        <dbReference type="EMBL" id="EMR03933.1"/>
    </source>
</evidence>
<comment type="caution">
    <text evidence="1">The sequence shown here is derived from an EMBL/GenBank/DDBJ whole genome shotgun (WGS) entry which is preliminary data.</text>
</comment>
<proteinExistence type="predicted"/>
<evidence type="ECO:0008006" key="3">
    <source>
        <dbReference type="Google" id="ProtNLM"/>
    </source>
</evidence>
<dbReference type="RefSeq" id="WP_009194302.1">
    <property type="nucleotide sequence ID" value="NZ_AODQ01000014.1"/>
</dbReference>
<organism evidence="1 2">
    <name type="scientific">Cesiribacter andamanensis AMV16</name>
    <dbReference type="NCBI Taxonomy" id="1279009"/>
    <lineage>
        <taxon>Bacteria</taxon>
        <taxon>Pseudomonadati</taxon>
        <taxon>Bacteroidota</taxon>
        <taxon>Cytophagia</taxon>
        <taxon>Cytophagales</taxon>
        <taxon>Cesiribacteraceae</taxon>
        <taxon>Cesiribacter</taxon>
    </lineage>
</organism>
<name>M7N5M7_9BACT</name>
<keyword evidence="2" id="KW-1185">Reference proteome</keyword>